<reference evidence="2 3" key="1">
    <citation type="journal article" date="2023" name="G3 (Bethesda)">
        <title>A chromosome-length genome assembly and annotation of blackberry (Rubus argutus, cv. 'Hillquist').</title>
        <authorList>
            <person name="Bruna T."/>
            <person name="Aryal R."/>
            <person name="Dudchenko O."/>
            <person name="Sargent D.J."/>
            <person name="Mead D."/>
            <person name="Buti M."/>
            <person name="Cavallini A."/>
            <person name="Hytonen T."/>
            <person name="Andres J."/>
            <person name="Pham M."/>
            <person name="Weisz D."/>
            <person name="Mascagni F."/>
            <person name="Usai G."/>
            <person name="Natali L."/>
            <person name="Bassil N."/>
            <person name="Fernandez G.E."/>
            <person name="Lomsadze A."/>
            <person name="Armour M."/>
            <person name="Olukolu B."/>
            <person name="Poorten T."/>
            <person name="Britton C."/>
            <person name="Davik J."/>
            <person name="Ashrafi H."/>
            <person name="Aiden E.L."/>
            <person name="Borodovsky M."/>
            <person name="Worthington M."/>
        </authorList>
    </citation>
    <scope>NUCLEOTIDE SEQUENCE [LARGE SCALE GENOMIC DNA]</scope>
    <source>
        <strain evidence="2">PI 553951</strain>
    </source>
</reference>
<keyword evidence="1" id="KW-0175">Coiled coil</keyword>
<dbReference type="PANTHER" id="PTHR33248">
    <property type="entry name" value="ZINC ION-BINDING PROTEIN"/>
    <property type="match status" value="1"/>
</dbReference>
<evidence type="ECO:0000256" key="1">
    <source>
        <dbReference type="SAM" id="Coils"/>
    </source>
</evidence>
<evidence type="ECO:0000313" key="3">
    <source>
        <dbReference type="Proteomes" id="UP001457282"/>
    </source>
</evidence>
<protein>
    <recommendedName>
        <fullName evidence="4">Zinc finger GRF-type domain-containing protein</fullName>
    </recommendedName>
</protein>
<proteinExistence type="predicted"/>
<dbReference type="AlphaFoldDB" id="A0AAW1Y5X1"/>
<dbReference type="Proteomes" id="UP001457282">
    <property type="component" value="Unassembled WGS sequence"/>
</dbReference>
<keyword evidence="3" id="KW-1185">Reference proteome</keyword>
<name>A0AAW1Y5X1_RUBAR</name>
<feature type="coiled-coil region" evidence="1">
    <location>
        <begin position="74"/>
        <end position="101"/>
    </location>
</feature>
<gene>
    <name evidence="2" type="ORF">M0R45_009047</name>
</gene>
<evidence type="ECO:0008006" key="4">
    <source>
        <dbReference type="Google" id="ProtNLM"/>
    </source>
</evidence>
<organism evidence="2 3">
    <name type="scientific">Rubus argutus</name>
    <name type="common">Southern blackberry</name>
    <dbReference type="NCBI Taxonomy" id="59490"/>
    <lineage>
        <taxon>Eukaryota</taxon>
        <taxon>Viridiplantae</taxon>
        <taxon>Streptophyta</taxon>
        <taxon>Embryophyta</taxon>
        <taxon>Tracheophyta</taxon>
        <taxon>Spermatophyta</taxon>
        <taxon>Magnoliopsida</taxon>
        <taxon>eudicotyledons</taxon>
        <taxon>Gunneridae</taxon>
        <taxon>Pentapetalae</taxon>
        <taxon>rosids</taxon>
        <taxon>fabids</taxon>
        <taxon>Rosales</taxon>
        <taxon>Rosaceae</taxon>
        <taxon>Rosoideae</taxon>
        <taxon>Rosoideae incertae sedis</taxon>
        <taxon>Rubus</taxon>
    </lineage>
</organism>
<evidence type="ECO:0000313" key="2">
    <source>
        <dbReference type="EMBL" id="KAK9943440.1"/>
    </source>
</evidence>
<comment type="caution">
    <text evidence="2">The sequence shown here is derived from an EMBL/GenBank/DDBJ whole genome shotgun (WGS) entry which is preliminary data.</text>
</comment>
<sequence>MENHGFPPHCFYGVVSPVLTCWTEENPGQWFHGCYREQDGCNFFFWIDVEMCPRSMEVIPELKRHIHNLEELVLPMLVDEAEELEEVANRAREREEKLSLLLIVCWFCFVDQTLFAYAYDNPKAIPSFNKQSQILIDNHVHRCKENQQETNHKFRKELDSFTILCCITSNPKVPPKGCH</sequence>
<accession>A0AAW1Y5X1</accession>
<dbReference type="EMBL" id="JBEDUW010000002">
    <property type="protein sequence ID" value="KAK9943440.1"/>
    <property type="molecule type" value="Genomic_DNA"/>
</dbReference>